<accession>A0ABR6XJQ5</accession>
<keyword evidence="1" id="KW-0732">Signal</keyword>
<evidence type="ECO:0000313" key="2">
    <source>
        <dbReference type="EMBL" id="MBC3813140.1"/>
    </source>
</evidence>
<reference evidence="2 3" key="1">
    <citation type="submission" date="2020-08" db="EMBL/GenBank/DDBJ databases">
        <title>Novel species isolated from subtropical streams in China.</title>
        <authorList>
            <person name="Lu H."/>
        </authorList>
    </citation>
    <scope>NUCLEOTIDE SEQUENCE [LARGE SCALE GENOMIC DNA]</scope>
    <source>
        <strain evidence="2 3">CCTCC AB 2015119</strain>
    </source>
</reference>
<evidence type="ECO:0008006" key="4">
    <source>
        <dbReference type="Google" id="ProtNLM"/>
    </source>
</evidence>
<organism evidence="2 3">
    <name type="scientific">Undibacterium aquatile</name>
    <dbReference type="NCBI Taxonomy" id="1537398"/>
    <lineage>
        <taxon>Bacteria</taxon>
        <taxon>Pseudomonadati</taxon>
        <taxon>Pseudomonadota</taxon>
        <taxon>Betaproteobacteria</taxon>
        <taxon>Burkholderiales</taxon>
        <taxon>Oxalobacteraceae</taxon>
        <taxon>Undibacterium</taxon>
    </lineage>
</organism>
<feature type="signal peptide" evidence="1">
    <location>
        <begin position="1"/>
        <end position="23"/>
    </location>
</feature>
<protein>
    <recommendedName>
        <fullName evidence="4">Amino acid ABC transporter substrate-binding protein (PAAT family)</fullName>
    </recommendedName>
</protein>
<dbReference type="EMBL" id="JACOFT010000007">
    <property type="protein sequence ID" value="MBC3813140.1"/>
    <property type="molecule type" value="Genomic_DNA"/>
</dbReference>
<dbReference type="SUPFAM" id="SSF53850">
    <property type="entry name" value="Periplasmic binding protein-like II"/>
    <property type="match status" value="1"/>
</dbReference>
<evidence type="ECO:0000256" key="1">
    <source>
        <dbReference type="SAM" id="SignalP"/>
    </source>
</evidence>
<proteinExistence type="predicted"/>
<dbReference type="Gene3D" id="3.40.190.10">
    <property type="entry name" value="Periplasmic binding protein-like II"/>
    <property type="match status" value="2"/>
</dbReference>
<feature type="chain" id="PRO_5045518171" description="Amino acid ABC transporter substrate-binding protein (PAAT family)" evidence="1">
    <location>
        <begin position="24"/>
        <end position="253"/>
    </location>
</feature>
<name>A0ABR6XJQ5_9BURK</name>
<dbReference type="Proteomes" id="UP000637632">
    <property type="component" value="Unassembled WGS sequence"/>
</dbReference>
<gene>
    <name evidence="2" type="ORF">H8K26_16990</name>
</gene>
<sequence>MRQLLFRFTIFALFLLMASSANAVRLYLTEVAPFAFVVEGTNRYDGINIRIANELQKRTGIQFDVMVVPTPRHVVLFPADTEAYSISHRENFTDDDGLILAEVTQYPVVVVAKSGTAMASFDDVITQSQDKGIGMLRRMTYGSFGQDERVKKVDISTLENGLRMLDVGRISGVVGSLPAILAAAEKIGGKHLVATRLVITHGTHVLRVRPDFALSRNSRMLTAALATMRNDGTIARIMSDFLNDPKAGIPRNK</sequence>
<keyword evidence="3" id="KW-1185">Reference proteome</keyword>
<evidence type="ECO:0000313" key="3">
    <source>
        <dbReference type="Proteomes" id="UP000637632"/>
    </source>
</evidence>
<dbReference type="RefSeq" id="WP_190481141.1">
    <property type="nucleotide sequence ID" value="NZ_JACOFT010000007.1"/>
</dbReference>
<comment type="caution">
    <text evidence="2">The sequence shown here is derived from an EMBL/GenBank/DDBJ whole genome shotgun (WGS) entry which is preliminary data.</text>
</comment>